<dbReference type="AlphaFoldDB" id="A0AAN7K1L9"/>
<keyword evidence="2" id="KW-1185">Reference proteome</keyword>
<dbReference type="PANTHER" id="PTHR47926">
    <property type="entry name" value="PENTATRICOPEPTIDE REPEAT-CONTAINING PROTEIN"/>
    <property type="match status" value="1"/>
</dbReference>
<dbReference type="InterPro" id="IPR046960">
    <property type="entry name" value="PPR_At4g14850-like_plant"/>
</dbReference>
<reference evidence="1 2" key="1">
    <citation type="journal article" date="2023" name="Hortic Res">
        <title>Pangenome of water caltrop reveals structural variations and asymmetric subgenome divergence after allopolyploidization.</title>
        <authorList>
            <person name="Zhang X."/>
            <person name="Chen Y."/>
            <person name="Wang L."/>
            <person name="Yuan Y."/>
            <person name="Fang M."/>
            <person name="Shi L."/>
            <person name="Lu R."/>
            <person name="Comes H.P."/>
            <person name="Ma Y."/>
            <person name="Chen Y."/>
            <person name="Huang G."/>
            <person name="Zhou Y."/>
            <person name="Zheng Z."/>
            <person name="Qiu Y."/>
        </authorList>
    </citation>
    <scope>NUCLEOTIDE SEQUENCE [LARGE SCALE GENOMIC DNA]</scope>
    <source>
        <tissue evidence="1">Roots</tissue>
    </source>
</reference>
<dbReference type="GO" id="GO:0009451">
    <property type="term" value="P:RNA modification"/>
    <property type="evidence" value="ECO:0007669"/>
    <property type="project" value="InterPro"/>
</dbReference>
<evidence type="ECO:0000313" key="2">
    <source>
        <dbReference type="Proteomes" id="UP001345219"/>
    </source>
</evidence>
<gene>
    <name evidence="1" type="ORF">SAY87_007333</name>
</gene>
<organism evidence="1 2">
    <name type="scientific">Trapa incisa</name>
    <dbReference type="NCBI Taxonomy" id="236973"/>
    <lineage>
        <taxon>Eukaryota</taxon>
        <taxon>Viridiplantae</taxon>
        <taxon>Streptophyta</taxon>
        <taxon>Embryophyta</taxon>
        <taxon>Tracheophyta</taxon>
        <taxon>Spermatophyta</taxon>
        <taxon>Magnoliopsida</taxon>
        <taxon>eudicotyledons</taxon>
        <taxon>Gunneridae</taxon>
        <taxon>Pentapetalae</taxon>
        <taxon>rosids</taxon>
        <taxon>malvids</taxon>
        <taxon>Myrtales</taxon>
        <taxon>Lythraceae</taxon>
        <taxon>Trapa</taxon>
    </lineage>
</organism>
<name>A0AAN7K1L9_9MYRT</name>
<comment type="caution">
    <text evidence="1">The sequence shown here is derived from an EMBL/GenBank/DDBJ whole genome shotgun (WGS) entry which is preliminary data.</text>
</comment>
<sequence length="173" mass="19333">MLSYQPFSKSGFWSNALKTSCFMHSNGVPLDSYDMCSSLTASTTSQSFDFGQQVHACTRTLYVRTLSCRPLTDAKMWSRVLEVDMNMPGLNLSCDNYTYSSILRSCIGLSVVELGRQVHCCAVLNTRYIEDDAFLRSSLIEMHGSVALLRKLCESSVQPELEVDPTLYRGHGC</sequence>
<accession>A0AAN7K1L9</accession>
<dbReference type="Proteomes" id="UP001345219">
    <property type="component" value="Chromosome 6"/>
</dbReference>
<protein>
    <submittedName>
        <fullName evidence="1">Uncharacterized protein</fullName>
    </submittedName>
</protein>
<proteinExistence type="predicted"/>
<evidence type="ECO:0000313" key="1">
    <source>
        <dbReference type="EMBL" id="KAK4757206.1"/>
    </source>
</evidence>
<dbReference type="EMBL" id="JAXIOK010000013">
    <property type="protein sequence ID" value="KAK4757206.1"/>
    <property type="molecule type" value="Genomic_DNA"/>
</dbReference>
<dbReference type="GO" id="GO:0003723">
    <property type="term" value="F:RNA binding"/>
    <property type="evidence" value="ECO:0007669"/>
    <property type="project" value="InterPro"/>
</dbReference>